<dbReference type="InterPro" id="IPR020094">
    <property type="entry name" value="TruA/RsuA/RluB/E/F_N"/>
</dbReference>
<dbReference type="AlphaFoldDB" id="A0AAU9R7M9"/>
<dbReference type="InterPro" id="IPR046848">
    <property type="entry name" value="E_motif"/>
</dbReference>
<dbReference type="FunFam" id="3.30.70.580:FF:000012">
    <property type="entry name" value="tRNA pseudouridine synthase"/>
    <property type="match status" value="1"/>
</dbReference>
<dbReference type="FunFam" id="1.25.40.10:FF:002536">
    <property type="entry name" value="Tetratricopeptide repeat (TPR)-like superfamily protein"/>
    <property type="match status" value="1"/>
</dbReference>
<reference evidence="8 9" key="1">
    <citation type="submission" date="2022-03" db="EMBL/GenBank/DDBJ databases">
        <authorList>
            <person name="Nunn A."/>
            <person name="Chopra R."/>
            <person name="Nunn A."/>
            <person name="Contreras Garrido A."/>
        </authorList>
    </citation>
    <scope>NUCLEOTIDE SEQUENCE [LARGE SCALE GENOMIC DNA]</scope>
</reference>
<dbReference type="InterPro" id="IPR020097">
    <property type="entry name" value="PsdUridine_synth_TruA_a/b_dom"/>
</dbReference>
<dbReference type="EMBL" id="OU466857">
    <property type="protein sequence ID" value="CAH2035288.1"/>
    <property type="molecule type" value="Genomic_DNA"/>
</dbReference>
<dbReference type="Gene3D" id="1.25.40.10">
    <property type="entry name" value="Tetratricopeptide repeat domain"/>
    <property type="match status" value="3"/>
</dbReference>
<evidence type="ECO:0000256" key="5">
    <source>
        <dbReference type="PROSITE-ProRule" id="PRU00708"/>
    </source>
</evidence>
<protein>
    <recommendedName>
        <fullName evidence="7">Pseudouridine synthase I TruA alpha/beta domain-containing protein</fullName>
    </recommendedName>
</protein>
<keyword evidence="2" id="KW-0819">tRNA processing</keyword>
<evidence type="ECO:0000313" key="9">
    <source>
        <dbReference type="Proteomes" id="UP000836841"/>
    </source>
</evidence>
<dbReference type="CDD" id="cd02569">
    <property type="entry name" value="PseudoU_synth_ScPus3"/>
    <property type="match status" value="1"/>
</dbReference>
<proteinExistence type="inferred from homology"/>
<feature type="repeat" description="PPR" evidence="5">
    <location>
        <begin position="680"/>
        <end position="714"/>
    </location>
</feature>
<feature type="compositionally biased region" description="Basic and acidic residues" evidence="6">
    <location>
        <begin position="1"/>
        <end position="18"/>
    </location>
</feature>
<dbReference type="GO" id="GO:0001522">
    <property type="term" value="P:pseudouridine synthesis"/>
    <property type="evidence" value="ECO:0007669"/>
    <property type="project" value="InterPro"/>
</dbReference>
<evidence type="ECO:0000256" key="1">
    <source>
        <dbReference type="ARBA" id="ARBA00009375"/>
    </source>
</evidence>
<dbReference type="NCBIfam" id="TIGR00756">
    <property type="entry name" value="PPR"/>
    <property type="match status" value="1"/>
</dbReference>
<dbReference type="HAMAP" id="MF_00171">
    <property type="entry name" value="TruA"/>
    <property type="match status" value="1"/>
</dbReference>
<dbReference type="Pfam" id="PF01535">
    <property type="entry name" value="PPR"/>
    <property type="match status" value="4"/>
</dbReference>
<feature type="region of interest" description="Disordered" evidence="6">
    <location>
        <begin position="1"/>
        <end position="24"/>
    </location>
</feature>
<dbReference type="InterPro" id="IPR011990">
    <property type="entry name" value="TPR-like_helical_dom_sf"/>
</dbReference>
<dbReference type="Gene3D" id="3.30.70.660">
    <property type="entry name" value="Pseudouridine synthase I, catalytic domain, C-terminal subdomain"/>
    <property type="match status" value="1"/>
</dbReference>
<accession>A0AAU9R7M9</accession>
<name>A0AAU9R7M9_THLAR</name>
<dbReference type="InterPro" id="IPR001406">
    <property type="entry name" value="PsdUridine_synth_TruA"/>
</dbReference>
<dbReference type="Proteomes" id="UP000836841">
    <property type="component" value="Chromosome 1"/>
</dbReference>
<sequence length="857" mass="96776">MTMSGRKTDPGGDGRDSESATATELESLRNRVKELEAENAKLLSQISSCQCQQMEVKHDVSVLDSGSLVRRSRKARKRNDKSIPSHLISRRYIALKIMYFGKRFYGFSAEAQMEPSIESEIWKALERTRLLVGDKKDSNYSRCGRTDKGVSSTGQVIALFLRSRLKTAPGDSEAHVDGKTNERPEYDYVRVLNRALPDDIRVLGWSPAPIDFHARFSCSAREYKYFFWKQNLNLSAMDIAGKKFIGEHDFRNFCKMDVANVHCYTRRVTFFEVSPCQNSHEGAQLCTFTMRGSAFLWHQVRAMVAVLFMIGQGVESVDVIDTLLDTKKTPRKPQYLLASEIPLVLRTCEFENVDFKCSSGAAESLRTHFKNESLSYQLESVIFQEALNNCLPLENEERSYNGVVEKKKKGAVHVPLLSRPTEPSYDERSAKLKPRPEETCPVYLNSNGMARVYMETLIQRCVTFSQIKQLHSHFLTAGHFQSSFLRSRLLDRCAVSPSGDLSFAVEIFRHIPKPLTNDWNAIIRGFAASSQPSIAFSWYRSMLQQSSSSPSLCRVDALTCSFTLKACAQGVRRNEITVVAAMGACSHLGAIKEGEKILDYIKEANLDQNVIVGNAAIDMYTKCGFVDKAFRVFDRITSNKKSVVTWNTMIMGFAVHGEAQRAIELFEKLENENNSIIKPDDVSYLAALTACRHSGLVEYGTSIFENMACKGVEPNMKHYGCVVDLLGRAGRLREAHDVISSMSMVPDPVLWQSLLGASEIHKNVEMAEIASRKLVEMGVNNDGDFVLLSNVYAAQGRWKDVGRVRDDMETKQVKKVPGLSYIEAEGTIHKFYNSDKIHQQWTEIYEKIDEIRYITKF</sequence>
<gene>
    <name evidence="8" type="ORF">TAV2_LOCUS170</name>
</gene>
<dbReference type="PANTHER" id="PTHR47926">
    <property type="entry name" value="PENTATRICOPEPTIDE REPEAT-CONTAINING PROTEIN"/>
    <property type="match status" value="1"/>
</dbReference>
<dbReference type="Pfam" id="PF20431">
    <property type="entry name" value="E_motif"/>
    <property type="match status" value="1"/>
</dbReference>
<comment type="similarity">
    <text evidence="1">Belongs to the tRNA pseudouridine synthase TruA family.</text>
</comment>
<dbReference type="Gene3D" id="3.30.70.580">
    <property type="entry name" value="Pseudouridine synthase I, catalytic domain, N-terminal subdomain"/>
    <property type="match status" value="1"/>
</dbReference>
<evidence type="ECO:0000256" key="3">
    <source>
        <dbReference type="ARBA" id="ARBA00022737"/>
    </source>
</evidence>
<dbReference type="NCBIfam" id="TIGR00071">
    <property type="entry name" value="hisT_truA"/>
    <property type="match status" value="1"/>
</dbReference>
<feature type="repeat" description="PPR" evidence="5">
    <location>
        <begin position="642"/>
        <end position="676"/>
    </location>
</feature>
<dbReference type="GO" id="GO:0003723">
    <property type="term" value="F:RNA binding"/>
    <property type="evidence" value="ECO:0007669"/>
    <property type="project" value="InterPro"/>
</dbReference>
<evidence type="ECO:0000256" key="6">
    <source>
        <dbReference type="SAM" id="MobiDB-lite"/>
    </source>
</evidence>
<dbReference type="InterPro" id="IPR002885">
    <property type="entry name" value="PPR_rpt"/>
</dbReference>
<keyword evidence="3" id="KW-0677">Repeat</keyword>
<feature type="domain" description="Pseudouridine synthase I TruA alpha/beta" evidence="7">
    <location>
        <begin position="242"/>
        <end position="351"/>
    </location>
</feature>
<dbReference type="GO" id="GO:0008033">
    <property type="term" value="P:tRNA processing"/>
    <property type="evidence" value="ECO:0007669"/>
    <property type="project" value="UniProtKB-KW"/>
</dbReference>
<dbReference type="SUPFAM" id="SSF55120">
    <property type="entry name" value="Pseudouridine synthase"/>
    <property type="match status" value="1"/>
</dbReference>
<dbReference type="FunFam" id="3.30.70.660:FF:000010">
    <property type="entry name" value="tRNA pseudouridine synthase"/>
    <property type="match status" value="1"/>
</dbReference>
<dbReference type="PANTHER" id="PTHR47926:SF408">
    <property type="entry name" value="DYW DOMAIN-CONTAINING PROTEIN"/>
    <property type="match status" value="1"/>
</dbReference>
<dbReference type="InterPro" id="IPR046960">
    <property type="entry name" value="PPR_At4g14850-like_plant"/>
</dbReference>
<keyword evidence="9" id="KW-1185">Reference proteome</keyword>
<organism evidence="8 9">
    <name type="scientific">Thlaspi arvense</name>
    <name type="common">Field penny-cress</name>
    <dbReference type="NCBI Taxonomy" id="13288"/>
    <lineage>
        <taxon>Eukaryota</taxon>
        <taxon>Viridiplantae</taxon>
        <taxon>Streptophyta</taxon>
        <taxon>Embryophyta</taxon>
        <taxon>Tracheophyta</taxon>
        <taxon>Spermatophyta</taxon>
        <taxon>Magnoliopsida</taxon>
        <taxon>eudicotyledons</taxon>
        <taxon>Gunneridae</taxon>
        <taxon>Pentapetalae</taxon>
        <taxon>rosids</taxon>
        <taxon>malvids</taxon>
        <taxon>Brassicales</taxon>
        <taxon>Brassicaceae</taxon>
        <taxon>Thlaspideae</taxon>
        <taxon>Thlaspi</taxon>
    </lineage>
</organism>
<evidence type="ECO:0000256" key="2">
    <source>
        <dbReference type="ARBA" id="ARBA00022694"/>
    </source>
</evidence>
<keyword evidence="4" id="KW-0413">Isomerase</keyword>
<dbReference type="GO" id="GO:0009982">
    <property type="term" value="F:pseudouridine synthase activity"/>
    <property type="evidence" value="ECO:0007669"/>
    <property type="project" value="InterPro"/>
</dbReference>
<evidence type="ECO:0000259" key="7">
    <source>
        <dbReference type="Pfam" id="PF01416"/>
    </source>
</evidence>
<dbReference type="InterPro" id="IPR041707">
    <property type="entry name" value="Pus3-like"/>
</dbReference>
<dbReference type="InterPro" id="IPR020103">
    <property type="entry name" value="PsdUridine_synth_cat_dom_sf"/>
</dbReference>
<dbReference type="PROSITE" id="PS51375">
    <property type="entry name" value="PPR"/>
    <property type="match status" value="2"/>
</dbReference>
<evidence type="ECO:0000313" key="8">
    <source>
        <dbReference type="EMBL" id="CAH2035288.1"/>
    </source>
</evidence>
<dbReference type="Pfam" id="PF01416">
    <property type="entry name" value="PseudoU_synth_1"/>
    <property type="match status" value="1"/>
</dbReference>
<dbReference type="InterPro" id="IPR020095">
    <property type="entry name" value="PsdUridine_synth_TruA_C"/>
</dbReference>
<evidence type="ECO:0000256" key="4">
    <source>
        <dbReference type="ARBA" id="ARBA00023235"/>
    </source>
</evidence>